<dbReference type="EMBL" id="BAABBF010000002">
    <property type="protein sequence ID" value="GAA3700977.1"/>
    <property type="molecule type" value="Genomic_DNA"/>
</dbReference>
<gene>
    <name evidence="2" type="ORF">GCM10022268_08700</name>
</gene>
<evidence type="ECO:0000256" key="1">
    <source>
        <dbReference type="SAM" id="SignalP"/>
    </source>
</evidence>
<proteinExistence type="predicted"/>
<feature type="chain" id="PRO_5045785111" evidence="1">
    <location>
        <begin position="23"/>
        <end position="98"/>
    </location>
</feature>
<evidence type="ECO:0000313" key="3">
    <source>
        <dbReference type="Proteomes" id="UP001500523"/>
    </source>
</evidence>
<protein>
    <submittedName>
        <fullName evidence="2">Uncharacterized protein</fullName>
    </submittedName>
</protein>
<accession>A0ABP7D5K2</accession>
<feature type="signal peptide" evidence="1">
    <location>
        <begin position="1"/>
        <end position="22"/>
    </location>
</feature>
<keyword evidence="1" id="KW-0732">Signal</keyword>
<reference evidence="3" key="1">
    <citation type="journal article" date="2019" name="Int. J. Syst. Evol. Microbiol.">
        <title>The Global Catalogue of Microorganisms (GCM) 10K type strain sequencing project: providing services to taxonomists for standard genome sequencing and annotation.</title>
        <authorList>
            <consortium name="The Broad Institute Genomics Platform"/>
            <consortium name="The Broad Institute Genome Sequencing Center for Infectious Disease"/>
            <person name="Wu L."/>
            <person name="Ma J."/>
        </authorList>
    </citation>
    <scope>NUCLEOTIDE SEQUENCE [LARGE SCALE GENOMIC DNA]</scope>
    <source>
        <strain evidence="3">JCM 17498</strain>
    </source>
</reference>
<dbReference type="Proteomes" id="UP001500523">
    <property type="component" value="Unassembled WGS sequence"/>
</dbReference>
<evidence type="ECO:0000313" key="2">
    <source>
        <dbReference type="EMBL" id="GAA3700977.1"/>
    </source>
</evidence>
<organism evidence="2 3">
    <name type="scientific">Sphingomonas cynarae</name>
    <dbReference type="NCBI Taxonomy" id="930197"/>
    <lineage>
        <taxon>Bacteria</taxon>
        <taxon>Pseudomonadati</taxon>
        <taxon>Pseudomonadota</taxon>
        <taxon>Alphaproteobacteria</taxon>
        <taxon>Sphingomonadales</taxon>
        <taxon>Sphingomonadaceae</taxon>
        <taxon>Sphingomonas</taxon>
    </lineage>
</organism>
<comment type="caution">
    <text evidence="2">The sequence shown here is derived from an EMBL/GenBank/DDBJ whole genome shotgun (WGS) entry which is preliminary data.</text>
</comment>
<sequence>MRTAIFLVAAAAWFTIAAPATAAEGEQSFQHDGYTYVYKTTETAKGAKLISGHRLPDRAPFNLVVKGHRVTGTSGNANVAFDTAQARGAAGGMTAISR</sequence>
<dbReference type="RefSeq" id="WP_344692167.1">
    <property type="nucleotide sequence ID" value="NZ_BAABBF010000002.1"/>
</dbReference>
<name>A0ABP7D5K2_9SPHN</name>
<keyword evidence="3" id="KW-1185">Reference proteome</keyword>